<dbReference type="AlphaFoldDB" id="A0A3D8PA63"/>
<organism evidence="9 10">
    <name type="scientific">Paracoccus thiocyanatus</name>
    <dbReference type="NCBI Taxonomy" id="34006"/>
    <lineage>
        <taxon>Bacteria</taxon>
        <taxon>Pseudomonadati</taxon>
        <taxon>Pseudomonadota</taxon>
        <taxon>Alphaproteobacteria</taxon>
        <taxon>Rhodobacterales</taxon>
        <taxon>Paracoccaceae</taxon>
        <taxon>Paracoccus</taxon>
    </lineage>
</organism>
<dbReference type="RefSeq" id="WP_115756045.1">
    <property type="nucleotide sequence ID" value="NZ_QFCQ01000057.1"/>
</dbReference>
<evidence type="ECO:0000256" key="5">
    <source>
        <dbReference type="ARBA" id="ARBA00022729"/>
    </source>
</evidence>
<dbReference type="PANTHER" id="PTHR35093">
    <property type="entry name" value="OUTER MEMBRANE PROTEIN NMB0088-RELATED"/>
    <property type="match status" value="1"/>
</dbReference>
<evidence type="ECO:0000256" key="3">
    <source>
        <dbReference type="ARBA" id="ARBA00022452"/>
    </source>
</evidence>
<name>A0A3D8PA63_9RHOB</name>
<evidence type="ECO:0000313" key="10">
    <source>
        <dbReference type="Proteomes" id="UP000256679"/>
    </source>
</evidence>
<evidence type="ECO:0000256" key="8">
    <source>
        <dbReference type="SAM" id="SignalP"/>
    </source>
</evidence>
<keyword evidence="10" id="KW-1185">Reference proteome</keyword>
<dbReference type="EMBL" id="QFCQ01000057">
    <property type="protein sequence ID" value="RDW12963.1"/>
    <property type="molecule type" value="Genomic_DNA"/>
</dbReference>
<keyword evidence="7" id="KW-0998">Cell outer membrane</keyword>
<dbReference type="PANTHER" id="PTHR35093:SF8">
    <property type="entry name" value="OUTER MEMBRANE PROTEIN NMB0088-RELATED"/>
    <property type="match status" value="1"/>
</dbReference>
<feature type="chain" id="PRO_5017636775" evidence="8">
    <location>
        <begin position="21"/>
        <end position="386"/>
    </location>
</feature>
<keyword evidence="6" id="KW-0472">Membrane</keyword>
<dbReference type="GO" id="GO:0015483">
    <property type="term" value="F:long-chain fatty acid transporting porin activity"/>
    <property type="evidence" value="ECO:0007669"/>
    <property type="project" value="TreeGrafter"/>
</dbReference>
<keyword evidence="5 8" id="KW-0732">Signal</keyword>
<dbReference type="Pfam" id="PF03349">
    <property type="entry name" value="Toluene_X"/>
    <property type="match status" value="1"/>
</dbReference>
<sequence>MKRIITGIGALLATAAPALAGGIERAPQSLAPLFESGNYLELSFGGVNPDVSGRDLAVFGGRETGDVAQGYGFFGLAYKRQFTENLSGAFILEQPFGADISYEPGASLALGGTAVEVNSTTYTALLRYKFDNNFSVHGGLRGSRADGDVTLVGAAYGALGVGSGYNVALDGTWGVGWVAGVAYEMPEIAARVSLTYNSPIEHDFDTTESGPLIDPDGPGPAPAMPLLDGTSQTTVKTPRSWTLEGQTGIAADTLLFGSIRWVNWSEFLVDPDRLVAVTGAGLVELEDTTTYTIGVGRKFTENWSGSLSFMYEPDGDDLVSPLAPTNGRKGVTLAAVYTRDNIKVTTGISYIKLGDAYAETGTPDEPRAHMSGNHAWGAGVRIGYSF</sequence>
<evidence type="ECO:0000256" key="6">
    <source>
        <dbReference type="ARBA" id="ARBA00023136"/>
    </source>
</evidence>
<accession>A0A3D8PA63</accession>
<evidence type="ECO:0000256" key="1">
    <source>
        <dbReference type="ARBA" id="ARBA00004571"/>
    </source>
</evidence>
<evidence type="ECO:0000313" key="9">
    <source>
        <dbReference type="EMBL" id="RDW12963.1"/>
    </source>
</evidence>
<comment type="caution">
    <text evidence="9">The sequence shown here is derived from an EMBL/GenBank/DDBJ whole genome shotgun (WGS) entry which is preliminary data.</text>
</comment>
<dbReference type="InterPro" id="IPR005017">
    <property type="entry name" value="OMPP1/FadL/TodX"/>
</dbReference>
<feature type="signal peptide" evidence="8">
    <location>
        <begin position="1"/>
        <end position="20"/>
    </location>
</feature>
<dbReference type="Proteomes" id="UP000256679">
    <property type="component" value="Unassembled WGS sequence"/>
</dbReference>
<keyword evidence="3" id="KW-1134">Transmembrane beta strand</keyword>
<dbReference type="GO" id="GO:0009279">
    <property type="term" value="C:cell outer membrane"/>
    <property type="evidence" value="ECO:0007669"/>
    <property type="project" value="UniProtKB-SubCell"/>
</dbReference>
<keyword evidence="4" id="KW-0812">Transmembrane</keyword>
<proteinExistence type="inferred from homology"/>
<evidence type="ECO:0000256" key="2">
    <source>
        <dbReference type="ARBA" id="ARBA00008163"/>
    </source>
</evidence>
<evidence type="ECO:0000256" key="7">
    <source>
        <dbReference type="ARBA" id="ARBA00023237"/>
    </source>
</evidence>
<comment type="similarity">
    <text evidence="2">Belongs to the OmpP1/FadL family.</text>
</comment>
<protein>
    <submittedName>
        <fullName evidence="9">Aromatic hydrocarbon degradation protein</fullName>
    </submittedName>
</protein>
<comment type="subcellular location">
    <subcellularLocation>
        <location evidence="1">Cell outer membrane</location>
        <topology evidence="1">Multi-pass membrane protein</topology>
    </subcellularLocation>
</comment>
<evidence type="ECO:0000256" key="4">
    <source>
        <dbReference type="ARBA" id="ARBA00022692"/>
    </source>
</evidence>
<reference evidence="9 10" key="1">
    <citation type="submission" date="2018-05" db="EMBL/GenBank/DDBJ databases">
        <title>Whole genome sequencing of Paracoccus thiocyanatus SST.</title>
        <authorList>
            <person name="Ghosh W."/>
            <person name="Rameez M.J."/>
            <person name="Roy C."/>
        </authorList>
    </citation>
    <scope>NUCLEOTIDE SEQUENCE [LARGE SCALE GENOMIC DNA]</scope>
    <source>
        <strain evidence="9 10">SST</strain>
    </source>
</reference>
<gene>
    <name evidence="9" type="ORF">DIE28_10840</name>
</gene>
<dbReference type="Gene3D" id="2.40.160.60">
    <property type="entry name" value="Outer membrane protein transport protein (OMPP1/FadL/TodX)"/>
    <property type="match status" value="1"/>
</dbReference>
<dbReference type="SUPFAM" id="SSF56935">
    <property type="entry name" value="Porins"/>
    <property type="match status" value="1"/>
</dbReference>